<dbReference type="OrthoDB" id="6239681at2759"/>
<evidence type="ECO:0000256" key="2">
    <source>
        <dbReference type="PROSITE-ProRule" id="PRU00124"/>
    </source>
</evidence>
<comment type="caution">
    <text evidence="2">Lacks conserved residue(s) required for the propagation of feature annotation.</text>
</comment>
<dbReference type="PROSITE" id="PS01209">
    <property type="entry name" value="LDLRA_1"/>
    <property type="match status" value="1"/>
</dbReference>
<organism evidence="3 4">
    <name type="scientific">Elysia chlorotica</name>
    <name type="common">Eastern emerald elysia</name>
    <name type="synonym">Sea slug</name>
    <dbReference type="NCBI Taxonomy" id="188477"/>
    <lineage>
        <taxon>Eukaryota</taxon>
        <taxon>Metazoa</taxon>
        <taxon>Spiralia</taxon>
        <taxon>Lophotrochozoa</taxon>
        <taxon>Mollusca</taxon>
        <taxon>Gastropoda</taxon>
        <taxon>Heterobranchia</taxon>
        <taxon>Euthyneura</taxon>
        <taxon>Panpulmonata</taxon>
        <taxon>Sacoglossa</taxon>
        <taxon>Placobranchoidea</taxon>
        <taxon>Plakobranchidae</taxon>
        <taxon>Elysia</taxon>
    </lineage>
</organism>
<dbReference type="InterPro" id="IPR053103">
    <property type="entry name" value="IDLSRF-like_peptide"/>
</dbReference>
<name>A0A3S0ZXE9_ELYCH</name>
<proteinExistence type="predicted"/>
<dbReference type="AlphaFoldDB" id="A0A3S0ZXE9"/>
<keyword evidence="4" id="KW-1185">Reference proteome</keyword>
<comment type="caution">
    <text evidence="3">The sequence shown here is derived from an EMBL/GenBank/DDBJ whole genome shotgun (WGS) entry which is preliminary data.</text>
</comment>
<evidence type="ECO:0000313" key="4">
    <source>
        <dbReference type="Proteomes" id="UP000271974"/>
    </source>
</evidence>
<protein>
    <recommendedName>
        <fullName evidence="5">Prohormone-4</fullName>
    </recommendedName>
</protein>
<dbReference type="InterPro" id="IPR023415">
    <property type="entry name" value="LDLR_class-A_CS"/>
</dbReference>
<dbReference type="SUPFAM" id="SSF57424">
    <property type="entry name" value="LDL receptor-like module"/>
    <property type="match status" value="1"/>
</dbReference>
<evidence type="ECO:0008006" key="5">
    <source>
        <dbReference type="Google" id="ProtNLM"/>
    </source>
</evidence>
<dbReference type="InterPro" id="IPR002172">
    <property type="entry name" value="LDrepeatLR_classA_rpt"/>
</dbReference>
<reference evidence="3 4" key="1">
    <citation type="submission" date="2019-01" db="EMBL/GenBank/DDBJ databases">
        <title>A draft genome assembly of the solar-powered sea slug Elysia chlorotica.</title>
        <authorList>
            <person name="Cai H."/>
            <person name="Li Q."/>
            <person name="Fang X."/>
            <person name="Li J."/>
            <person name="Curtis N.E."/>
            <person name="Altenburger A."/>
            <person name="Shibata T."/>
            <person name="Feng M."/>
            <person name="Maeda T."/>
            <person name="Schwartz J.A."/>
            <person name="Shigenobu S."/>
            <person name="Lundholm N."/>
            <person name="Nishiyama T."/>
            <person name="Yang H."/>
            <person name="Hasebe M."/>
            <person name="Li S."/>
            <person name="Pierce S.K."/>
            <person name="Wang J."/>
        </authorList>
    </citation>
    <scope>NUCLEOTIDE SEQUENCE [LARGE SCALE GENOMIC DNA]</scope>
    <source>
        <strain evidence="3">EC2010</strain>
        <tissue evidence="3">Whole organism of an adult</tissue>
    </source>
</reference>
<evidence type="ECO:0000313" key="3">
    <source>
        <dbReference type="EMBL" id="RUS89080.1"/>
    </source>
</evidence>
<keyword evidence="1" id="KW-1015">Disulfide bond</keyword>
<dbReference type="InterPro" id="IPR036055">
    <property type="entry name" value="LDL_receptor-like_sf"/>
</dbReference>
<dbReference type="CDD" id="cd00112">
    <property type="entry name" value="LDLa"/>
    <property type="match status" value="1"/>
</dbReference>
<evidence type="ECO:0000256" key="1">
    <source>
        <dbReference type="ARBA" id="ARBA00023157"/>
    </source>
</evidence>
<accession>A0A3S0ZXE9</accession>
<dbReference type="PROSITE" id="PS50068">
    <property type="entry name" value="LDLRA_2"/>
    <property type="match status" value="1"/>
</dbReference>
<gene>
    <name evidence="3" type="ORF">EGW08_003143</name>
</gene>
<dbReference type="SMART" id="SM00192">
    <property type="entry name" value="LDLa"/>
    <property type="match status" value="1"/>
</dbReference>
<dbReference type="Gene3D" id="2.40.128.620">
    <property type="match status" value="1"/>
</dbReference>
<dbReference type="PANTHER" id="PTHR20967:SF0">
    <property type="entry name" value="PROHORMONE-4"/>
    <property type="match status" value="1"/>
</dbReference>
<dbReference type="Proteomes" id="UP000271974">
    <property type="component" value="Unassembled WGS sequence"/>
</dbReference>
<dbReference type="Pfam" id="PF00057">
    <property type="entry name" value="Ldl_recept_a"/>
    <property type="match status" value="1"/>
</dbReference>
<dbReference type="STRING" id="188477.A0A3S0ZXE9"/>
<dbReference type="PANTHER" id="PTHR20967">
    <property type="entry name" value="PROHORMONE-4"/>
    <property type="match status" value="1"/>
</dbReference>
<sequence length="198" mass="22236">MTPCLRLEVGLVTVAALVVICTQGLKIDFSRLALNRPALFAQKRNFDSECEVNPCPFAKPFLCRSQPKTCIALRFVCDGTPDCDDGFDEEKALCNAAVRPSYDDLFFFLKNEIRWMGPKFFNGANPELVAHALTVASDMHDLSESVGMTPENEDMLRTAFEAVLEGDERPLQNMGMPDGSWHEVHYVLEKLMESGFKY</sequence>
<dbReference type="EMBL" id="RQTK01000066">
    <property type="protein sequence ID" value="RUS89080.1"/>
    <property type="molecule type" value="Genomic_DNA"/>
</dbReference>